<dbReference type="GO" id="GO:0006166">
    <property type="term" value="P:purine ribonucleoside salvage"/>
    <property type="evidence" value="ECO:0007669"/>
    <property type="project" value="UniProtKB-UniRule"/>
</dbReference>
<sequence>MDLKALIRDIPDFPKPGIMFRDITTLLRDSQGLTHVIDRLTHQCHSLDHKPDYIVGIESRGFIFAPALAYQLGAGFIPVRKKGKLPAQVHSIEYDLEYGTDTLEVHQDAVQEGARVMIVDDVIATGGTAKATSELLTRIGCDVVSFGFVVELRGLNGRSLLPDVPMVTLVEYD</sequence>
<keyword evidence="7 11" id="KW-0963">Cytoplasm</keyword>
<evidence type="ECO:0000256" key="1">
    <source>
        <dbReference type="ARBA" id="ARBA00000868"/>
    </source>
</evidence>
<name>K9YK96_CYASC</name>
<evidence type="ECO:0000313" key="13">
    <source>
        <dbReference type="EMBL" id="AFZ46815.1"/>
    </source>
</evidence>
<feature type="domain" description="Phosphoribosyltransferase" evidence="12">
    <location>
        <begin position="29"/>
        <end position="150"/>
    </location>
</feature>
<dbReference type="NCBIfam" id="TIGR01090">
    <property type="entry name" value="apt"/>
    <property type="match status" value="1"/>
</dbReference>
<dbReference type="GO" id="GO:0003999">
    <property type="term" value="F:adenine phosphoribosyltransferase activity"/>
    <property type="evidence" value="ECO:0007669"/>
    <property type="project" value="UniProtKB-UniRule"/>
</dbReference>
<evidence type="ECO:0000256" key="2">
    <source>
        <dbReference type="ARBA" id="ARBA00003968"/>
    </source>
</evidence>
<dbReference type="Pfam" id="PF00156">
    <property type="entry name" value="Pribosyltran"/>
    <property type="match status" value="1"/>
</dbReference>
<dbReference type="GO" id="GO:0016208">
    <property type="term" value="F:AMP binding"/>
    <property type="evidence" value="ECO:0007669"/>
    <property type="project" value="TreeGrafter"/>
</dbReference>
<dbReference type="eggNOG" id="COG0503">
    <property type="taxonomic scope" value="Bacteria"/>
</dbReference>
<dbReference type="NCBIfam" id="NF002634">
    <property type="entry name" value="PRK02304.1-3"/>
    <property type="match status" value="1"/>
</dbReference>
<evidence type="ECO:0000256" key="11">
    <source>
        <dbReference type="HAMAP-Rule" id="MF_00004"/>
    </source>
</evidence>
<comment type="subunit">
    <text evidence="11">Homodimer.</text>
</comment>
<keyword evidence="10 11" id="KW-0660">Purine salvage</keyword>
<dbReference type="PATRIC" id="fig|292563.3.peg.886"/>
<dbReference type="PANTHER" id="PTHR32315">
    <property type="entry name" value="ADENINE PHOSPHORIBOSYLTRANSFERASE"/>
    <property type="match status" value="1"/>
</dbReference>
<evidence type="ECO:0000256" key="8">
    <source>
        <dbReference type="ARBA" id="ARBA00022676"/>
    </source>
</evidence>
<dbReference type="Gene3D" id="3.40.50.2020">
    <property type="match status" value="1"/>
</dbReference>
<comment type="pathway">
    <text evidence="4 11">Purine metabolism; AMP biosynthesis via salvage pathway; AMP from adenine: step 1/1.</text>
</comment>
<proteinExistence type="inferred from homology"/>
<keyword evidence="14" id="KW-1185">Reference proteome</keyword>
<dbReference type="UniPathway" id="UPA00588">
    <property type="reaction ID" value="UER00646"/>
</dbReference>
<dbReference type="GO" id="GO:0005737">
    <property type="term" value="C:cytoplasm"/>
    <property type="evidence" value="ECO:0007669"/>
    <property type="project" value="UniProtKB-SubCell"/>
</dbReference>
<evidence type="ECO:0000256" key="7">
    <source>
        <dbReference type="ARBA" id="ARBA00022490"/>
    </source>
</evidence>
<dbReference type="STRING" id="292563.Cyast_0843"/>
<reference evidence="14" key="1">
    <citation type="journal article" date="2013" name="Proc. Natl. Acad. Sci. U.S.A.">
        <title>Improving the coverage of the cyanobacterial phylum using diversity-driven genome sequencing.</title>
        <authorList>
            <person name="Shih P.M."/>
            <person name="Wu D."/>
            <person name="Latifi A."/>
            <person name="Axen S.D."/>
            <person name="Fewer D.P."/>
            <person name="Talla E."/>
            <person name="Calteau A."/>
            <person name="Cai F."/>
            <person name="Tandeau de Marsac N."/>
            <person name="Rippka R."/>
            <person name="Herdman M."/>
            <person name="Sivonen K."/>
            <person name="Coursin T."/>
            <person name="Laurent T."/>
            <person name="Goodwin L."/>
            <person name="Nolan M."/>
            <person name="Davenport K.W."/>
            <person name="Han C.S."/>
            <person name="Rubin E.M."/>
            <person name="Eisen J.A."/>
            <person name="Woyke T."/>
            <person name="Gugger M."/>
            <person name="Kerfeld C.A."/>
        </authorList>
    </citation>
    <scope>NUCLEOTIDE SEQUENCE [LARGE SCALE GENOMIC DNA]</scope>
    <source>
        <strain evidence="14">ATCC 29140 / PCC 7202</strain>
    </source>
</reference>
<evidence type="ECO:0000256" key="4">
    <source>
        <dbReference type="ARBA" id="ARBA00004659"/>
    </source>
</evidence>
<dbReference type="InterPro" id="IPR005764">
    <property type="entry name" value="Ade_phspho_trans"/>
</dbReference>
<evidence type="ECO:0000259" key="12">
    <source>
        <dbReference type="Pfam" id="PF00156"/>
    </source>
</evidence>
<gene>
    <name evidence="11" type="primary">apt</name>
    <name evidence="13" type="ordered locus">Cyast_0843</name>
</gene>
<accession>K9YK96</accession>
<dbReference type="FunFam" id="3.40.50.2020:FF:000021">
    <property type="entry name" value="Adenine phosphoribosyltransferase"/>
    <property type="match status" value="1"/>
</dbReference>
<dbReference type="HOGENOM" id="CLU_063339_3_0_3"/>
<dbReference type="Proteomes" id="UP000010483">
    <property type="component" value="Chromosome"/>
</dbReference>
<dbReference type="InterPro" id="IPR029057">
    <property type="entry name" value="PRTase-like"/>
</dbReference>
<dbReference type="GO" id="GO:0044209">
    <property type="term" value="P:AMP salvage"/>
    <property type="evidence" value="ECO:0007669"/>
    <property type="project" value="UniProtKB-UniRule"/>
</dbReference>
<dbReference type="GO" id="GO:0006168">
    <property type="term" value="P:adenine salvage"/>
    <property type="evidence" value="ECO:0007669"/>
    <property type="project" value="InterPro"/>
</dbReference>
<dbReference type="InterPro" id="IPR050054">
    <property type="entry name" value="UPRTase/APRTase"/>
</dbReference>
<dbReference type="CDD" id="cd06223">
    <property type="entry name" value="PRTases_typeI"/>
    <property type="match status" value="1"/>
</dbReference>
<comment type="function">
    <text evidence="2 11">Catalyzes a salvage reaction resulting in the formation of AMP, that is energically less costly than de novo synthesis.</text>
</comment>
<evidence type="ECO:0000256" key="10">
    <source>
        <dbReference type="ARBA" id="ARBA00022726"/>
    </source>
</evidence>
<evidence type="ECO:0000313" key="14">
    <source>
        <dbReference type="Proteomes" id="UP000010483"/>
    </source>
</evidence>
<evidence type="ECO:0000256" key="6">
    <source>
        <dbReference type="ARBA" id="ARBA00011893"/>
    </source>
</evidence>
<comment type="catalytic activity">
    <reaction evidence="1 11">
        <text>AMP + diphosphate = 5-phospho-alpha-D-ribose 1-diphosphate + adenine</text>
        <dbReference type="Rhea" id="RHEA:16609"/>
        <dbReference type="ChEBI" id="CHEBI:16708"/>
        <dbReference type="ChEBI" id="CHEBI:33019"/>
        <dbReference type="ChEBI" id="CHEBI:58017"/>
        <dbReference type="ChEBI" id="CHEBI:456215"/>
        <dbReference type="EC" id="2.4.2.7"/>
    </reaction>
</comment>
<organism evidence="13 14">
    <name type="scientific">Cyanobacterium stanieri (strain ATCC 29140 / PCC 7202)</name>
    <dbReference type="NCBI Taxonomy" id="292563"/>
    <lineage>
        <taxon>Bacteria</taxon>
        <taxon>Bacillati</taxon>
        <taxon>Cyanobacteriota</taxon>
        <taxon>Cyanophyceae</taxon>
        <taxon>Oscillatoriophycideae</taxon>
        <taxon>Chroococcales</taxon>
        <taxon>Geminocystaceae</taxon>
        <taxon>Cyanobacterium</taxon>
    </lineage>
</organism>
<dbReference type="EC" id="2.4.2.7" evidence="6 11"/>
<keyword evidence="9 11" id="KW-0808">Transferase</keyword>
<dbReference type="KEGG" id="csn:Cyast_0843"/>
<protein>
    <recommendedName>
        <fullName evidence="6 11">Adenine phosphoribosyltransferase</fullName>
        <shortName evidence="11">APRT</shortName>
        <ecNumber evidence="6 11">2.4.2.7</ecNumber>
    </recommendedName>
</protein>
<dbReference type="AlphaFoldDB" id="K9YK96"/>
<keyword evidence="8 11" id="KW-0328">Glycosyltransferase</keyword>
<dbReference type="NCBIfam" id="NF002636">
    <property type="entry name" value="PRK02304.1-5"/>
    <property type="match status" value="1"/>
</dbReference>
<evidence type="ECO:0000256" key="5">
    <source>
        <dbReference type="ARBA" id="ARBA00008391"/>
    </source>
</evidence>
<dbReference type="PANTHER" id="PTHR32315:SF3">
    <property type="entry name" value="ADENINE PHOSPHORIBOSYLTRANSFERASE"/>
    <property type="match status" value="1"/>
</dbReference>
<evidence type="ECO:0000256" key="9">
    <source>
        <dbReference type="ARBA" id="ARBA00022679"/>
    </source>
</evidence>
<dbReference type="InterPro" id="IPR000836">
    <property type="entry name" value="PRTase_dom"/>
</dbReference>
<comment type="similarity">
    <text evidence="5 11">Belongs to the purine/pyrimidine phosphoribosyltransferase family.</text>
</comment>
<dbReference type="GO" id="GO:0002055">
    <property type="term" value="F:adenine binding"/>
    <property type="evidence" value="ECO:0007669"/>
    <property type="project" value="TreeGrafter"/>
</dbReference>
<dbReference type="SUPFAM" id="SSF53271">
    <property type="entry name" value="PRTase-like"/>
    <property type="match status" value="1"/>
</dbReference>
<comment type="subcellular location">
    <subcellularLocation>
        <location evidence="3 11">Cytoplasm</location>
    </subcellularLocation>
</comment>
<dbReference type="EMBL" id="CP003940">
    <property type="protein sequence ID" value="AFZ46815.1"/>
    <property type="molecule type" value="Genomic_DNA"/>
</dbReference>
<evidence type="ECO:0000256" key="3">
    <source>
        <dbReference type="ARBA" id="ARBA00004496"/>
    </source>
</evidence>
<dbReference type="HAMAP" id="MF_00004">
    <property type="entry name" value="Aden_phosphoribosyltr"/>
    <property type="match status" value="1"/>
</dbReference>